<dbReference type="OrthoDB" id="308383at2759"/>
<dbReference type="PANTHER" id="PTHR46223:SF3">
    <property type="entry name" value="HISTONE-LYSINE N-METHYLTRANSFERASE SET-23"/>
    <property type="match status" value="1"/>
</dbReference>
<reference evidence="11 13" key="1">
    <citation type="submission" date="2014-04" db="EMBL/GenBank/DDBJ databases">
        <title>Evolutionary Origins and Diversification of the Mycorrhizal Mutualists.</title>
        <authorList>
            <consortium name="DOE Joint Genome Institute"/>
            <consortium name="Mycorrhizal Genomics Consortium"/>
            <person name="Kohler A."/>
            <person name="Kuo A."/>
            <person name="Nagy L.G."/>
            <person name="Floudas D."/>
            <person name="Copeland A."/>
            <person name="Barry K.W."/>
            <person name="Cichocki N."/>
            <person name="Veneault-Fourrey C."/>
            <person name="LaButti K."/>
            <person name="Lindquist E.A."/>
            <person name="Lipzen A."/>
            <person name="Lundell T."/>
            <person name="Morin E."/>
            <person name="Murat C."/>
            <person name="Riley R."/>
            <person name="Ohm R."/>
            <person name="Sun H."/>
            <person name="Tunlid A."/>
            <person name="Henrissat B."/>
            <person name="Grigoriev I.V."/>
            <person name="Hibbett D.S."/>
            <person name="Martin F."/>
        </authorList>
    </citation>
    <scope>NUCLEOTIDE SEQUENCE [LARGE SCALE GENOMIC DNA]</scope>
    <source>
        <strain evidence="11 13">MD-312</strain>
    </source>
</reference>
<dbReference type="AlphaFoldDB" id="A0A0C9WA73"/>
<gene>
    <name evidence="12" type="ORF">HYDPIDRAFT_97177</name>
    <name evidence="11" type="ORF">HYDPIDRAFT_99069</name>
</gene>
<keyword evidence="3" id="KW-0489">Methyltransferase</keyword>
<keyword evidence="4" id="KW-0808">Transferase</keyword>
<dbReference type="PROSITE" id="PS50280">
    <property type="entry name" value="SET"/>
    <property type="match status" value="1"/>
</dbReference>
<evidence type="ECO:0008006" key="14">
    <source>
        <dbReference type="Google" id="ProtNLM"/>
    </source>
</evidence>
<dbReference type="Pfam" id="PF05033">
    <property type="entry name" value="Pre-SET"/>
    <property type="match status" value="1"/>
</dbReference>
<evidence type="ECO:0000256" key="4">
    <source>
        <dbReference type="ARBA" id="ARBA00022679"/>
    </source>
</evidence>
<proteinExistence type="predicted"/>
<dbReference type="GO" id="GO:0042054">
    <property type="term" value="F:histone methyltransferase activity"/>
    <property type="evidence" value="ECO:0007669"/>
    <property type="project" value="InterPro"/>
</dbReference>
<evidence type="ECO:0000256" key="7">
    <source>
        <dbReference type="ARBA" id="ARBA00022833"/>
    </source>
</evidence>
<feature type="compositionally biased region" description="Low complexity" evidence="8">
    <location>
        <begin position="1"/>
        <end position="13"/>
    </location>
</feature>
<organism evidence="11 13">
    <name type="scientific">Hydnomerulius pinastri MD-312</name>
    <dbReference type="NCBI Taxonomy" id="994086"/>
    <lineage>
        <taxon>Eukaryota</taxon>
        <taxon>Fungi</taxon>
        <taxon>Dikarya</taxon>
        <taxon>Basidiomycota</taxon>
        <taxon>Agaricomycotina</taxon>
        <taxon>Agaricomycetes</taxon>
        <taxon>Agaricomycetidae</taxon>
        <taxon>Boletales</taxon>
        <taxon>Boletales incertae sedis</taxon>
        <taxon>Leucogyrophana</taxon>
    </lineage>
</organism>
<feature type="compositionally biased region" description="Low complexity" evidence="8">
    <location>
        <begin position="21"/>
        <end position="30"/>
    </location>
</feature>
<protein>
    <recommendedName>
        <fullName evidence="14">SET domain-containing protein</fullName>
    </recommendedName>
</protein>
<dbReference type="EMBL" id="KN839874">
    <property type="protein sequence ID" value="KIJ60316.1"/>
    <property type="molecule type" value="Genomic_DNA"/>
</dbReference>
<name>A0A0C9WA73_9AGAM</name>
<dbReference type="PROSITE" id="PS50867">
    <property type="entry name" value="PRE_SET"/>
    <property type="match status" value="1"/>
</dbReference>
<comment type="subcellular location">
    <subcellularLocation>
        <location evidence="1">Chromosome</location>
    </subcellularLocation>
</comment>
<keyword evidence="5" id="KW-0949">S-adenosyl-L-methionine</keyword>
<keyword evidence="7" id="KW-0862">Zinc</keyword>
<feature type="region of interest" description="Disordered" evidence="8">
    <location>
        <begin position="1"/>
        <end position="47"/>
    </location>
</feature>
<dbReference type="SMART" id="SM00317">
    <property type="entry name" value="SET"/>
    <property type="match status" value="1"/>
</dbReference>
<evidence type="ECO:0000313" key="11">
    <source>
        <dbReference type="EMBL" id="KIJ60316.1"/>
    </source>
</evidence>
<sequence length="458" mass="51624">ASSGSVSRPLRQSSSRRRSASKGASSVSPSGMVVTTGGRVPGKTDDVSARPFTSEYPVLTWASYVAAARGRKPEYKLAKNIPHSLQDRMNALPIEYRNSDFARNVFESSIREAMDGIESDSPRIEIFDNGLGEETTPPWEFAYTNEMWLSDNVPPPNIKDLKSCGCVGRCDPKSKTCACARRQQSWLQYYIKKRIIDPTWPGSPFVYDSKGQLQLFGLPIFECNQFCGCDDDCANRVVQNGRKWPVHIAKTVNKGWGVFAGAKKIPKGSYLGIYAGELLTEAEGDERGRYYDLFGRTYLFSVDFHHLKLEFEDEDEWDNLYVVDAYHAGNFTRFLNHSCDPNCTIVACHINDADVNKPLLTIFTIRDVDPWEELCFSYYGDVNVSGLSLMPASANIFLFRRRNERRLNRQGQWGRPHPPEKLRSMLHVAVRATTALAVCSLDVWRFSAAACSDLTHLY</sequence>
<evidence type="ECO:0000256" key="6">
    <source>
        <dbReference type="ARBA" id="ARBA00022723"/>
    </source>
</evidence>
<evidence type="ECO:0000259" key="9">
    <source>
        <dbReference type="PROSITE" id="PS50280"/>
    </source>
</evidence>
<dbReference type="Gene3D" id="2.170.270.10">
    <property type="entry name" value="SET domain"/>
    <property type="match status" value="1"/>
</dbReference>
<dbReference type="GO" id="GO:0005694">
    <property type="term" value="C:chromosome"/>
    <property type="evidence" value="ECO:0007669"/>
    <property type="project" value="UniProtKB-SubCell"/>
</dbReference>
<feature type="non-terminal residue" evidence="11">
    <location>
        <position position="458"/>
    </location>
</feature>
<accession>A0A0C9WA73</accession>
<feature type="domain" description="SET" evidence="9">
    <location>
        <begin position="244"/>
        <end position="379"/>
    </location>
</feature>
<evidence type="ECO:0000256" key="5">
    <source>
        <dbReference type="ARBA" id="ARBA00022691"/>
    </source>
</evidence>
<dbReference type="Pfam" id="PF00856">
    <property type="entry name" value="SET"/>
    <property type="match status" value="1"/>
</dbReference>
<evidence type="ECO:0000313" key="12">
    <source>
        <dbReference type="EMBL" id="KIJ61061.1"/>
    </source>
</evidence>
<dbReference type="SMART" id="SM00468">
    <property type="entry name" value="PreSET"/>
    <property type="match status" value="1"/>
</dbReference>
<dbReference type="PANTHER" id="PTHR46223">
    <property type="entry name" value="HISTONE-LYSINE N-METHYLTRANSFERASE SUV39H"/>
    <property type="match status" value="1"/>
</dbReference>
<dbReference type="HOGENOM" id="CLU_020840_3_2_1"/>
<evidence type="ECO:0000256" key="2">
    <source>
        <dbReference type="ARBA" id="ARBA00022454"/>
    </source>
</evidence>
<evidence type="ECO:0000313" key="13">
    <source>
        <dbReference type="Proteomes" id="UP000053820"/>
    </source>
</evidence>
<dbReference type="GO" id="GO:0005634">
    <property type="term" value="C:nucleus"/>
    <property type="evidence" value="ECO:0007669"/>
    <property type="project" value="InterPro"/>
</dbReference>
<evidence type="ECO:0000256" key="8">
    <source>
        <dbReference type="SAM" id="MobiDB-lite"/>
    </source>
</evidence>
<keyword evidence="2" id="KW-0158">Chromosome</keyword>
<dbReference type="SUPFAM" id="SSF82199">
    <property type="entry name" value="SET domain"/>
    <property type="match status" value="1"/>
</dbReference>
<keyword evidence="13" id="KW-1185">Reference proteome</keyword>
<dbReference type="InterPro" id="IPR050973">
    <property type="entry name" value="H3K9_Histone-Lys_N-MTase"/>
</dbReference>
<dbReference type="GO" id="GO:0008270">
    <property type="term" value="F:zinc ion binding"/>
    <property type="evidence" value="ECO:0007669"/>
    <property type="project" value="InterPro"/>
</dbReference>
<dbReference type="EMBL" id="KN839865">
    <property type="protein sequence ID" value="KIJ61061.1"/>
    <property type="molecule type" value="Genomic_DNA"/>
</dbReference>
<dbReference type="InterPro" id="IPR001214">
    <property type="entry name" value="SET_dom"/>
</dbReference>
<feature type="domain" description="Pre-SET" evidence="10">
    <location>
        <begin position="162"/>
        <end position="241"/>
    </location>
</feature>
<evidence type="ECO:0000256" key="3">
    <source>
        <dbReference type="ARBA" id="ARBA00022603"/>
    </source>
</evidence>
<evidence type="ECO:0000256" key="1">
    <source>
        <dbReference type="ARBA" id="ARBA00004286"/>
    </source>
</evidence>
<dbReference type="InterPro" id="IPR007728">
    <property type="entry name" value="Pre-SET_dom"/>
</dbReference>
<dbReference type="GO" id="GO:0032259">
    <property type="term" value="P:methylation"/>
    <property type="evidence" value="ECO:0007669"/>
    <property type="project" value="UniProtKB-KW"/>
</dbReference>
<keyword evidence="6" id="KW-0479">Metal-binding</keyword>
<dbReference type="Proteomes" id="UP000053820">
    <property type="component" value="Unassembled WGS sequence"/>
</dbReference>
<dbReference type="InterPro" id="IPR046341">
    <property type="entry name" value="SET_dom_sf"/>
</dbReference>
<evidence type="ECO:0000259" key="10">
    <source>
        <dbReference type="PROSITE" id="PS50867"/>
    </source>
</evidence>